<gene>
    <name evidence="3" type="ORF">ACFQL7_08875</name>
</gene>
<name>A0ABD5YL35_9EURY</name>
<keyword evidence="1" id="KW-0501">Molybdenum cofactor biosynthesis</keyword>
<dbReference type="AlphaFoldDB" id="A0ABD5YL35"/>
<evidence type="ECO:0000256" key="1">
    <source>
        <dbReference type="ARBA" id="ARBA00023150"/>
    </source>
</evidence>
<dbReference type="SUPFAM" id="SSF53218">
    <property type="entry name" value="Molybdenum cofactor biosynthesis proteins"/>
    <property type="match status" value="1"/>
</dbReference>
<evidence type="ECO:0000313" key="3">
    <source>
        <dbReference type="EMBL" id="MFC7189958.1"/>
    </source>
</evidence>
<evidence type="ECO:0000313" key="4">
    <source>
        <dbReference type="Proteomes" id="UP001596417"/>
    </source>
</evidence>
<dbReference type="Proteomes" id="UP001596417">
    <property type="component" value="Unassembled WGS sequence"/>
</dbReference>
<dbReference type="SMART" id="SM00852">
    <property type="entry name" value="MoCF_biosynth"/>
    <property type="match status" value="1"/>
</dbReference>
<dbReference type="Pfam" id="PF00994">
    <property type="entry name" value="MoCF_biosynth"/>
    <property type="match status" value="1"/>
</dbReference>
<dbReference type="RefSeq" id="WP_264383147.1">
    <property type="nucleotide sequence ID" value="NZ_CP110249.1"/>
</dbReference>
<dbReference type="GeneID" id="76199526"/>
<dbReference type="CDD" id="cd00887">
    <property type="entry name" value="MoeA"/>
    <property type="match status" value="1"/>
</dbReference>
<keyword evidence="4" id="KW-1185">Reference proteome</keyword>
<dbReference type="PROSITE" id="PS01079">
    <property type="entry name" value="MOCF_BIOSYNTHESIS_2"/>
    <property type="match status" value="1"/>
</dbReference>
<dbReference type="InterPro" id="IPR005110">
    <property type="entry name" value="MoeA_linker/N"/>
</dbReference>
<reference evidence="3 4" key="1">
    <citation type="journal article" date="2019" name="Int. J. Syst. Evol. Microbiol.">
        <title>The Global Catalogue of Microorganisms (GCM) 10K type strain sequencing project: providing services to taxonomists for standard genome sequencing and annotation.</title>
        <authorList>
            <consortium name="The Broad Institute Genomics Platform"/>
            <consortium name="The Broad Institute Genome Sequencing Center for Infectious Disease"/>
            <person name="Wu L."/>
            <person name="Ma J."/>
        </authorList>
    </citation>
    <scope>NUCLEOTIDE SEQUENCE [LARGE SCALE GENOMIC DNA]</scope>
    <source>
        <strain evidence="3 4">RDMS1</strain>
    </source>
</reference>
<evidence type="ECO:0000259" key="2">
    <source>
        <dbReference type="SMART" id="SM00852"/>
    </source>
</evidence>
<dbReference type="EMBL" id="JBHTAX010000001">
    <property type="protein sequence ID" value="MFC7189958.1"/>
    <property type="molecule type" value="Genomic_DNA"/>
</dbReference>
<dbReference type="Gene3D" id="3.90.105.10">
    <property type="entry name" value="Molybdopterin biosynthesis moea protein, domain 2"/>
    <property type="match status" value="1"/>
</dbReference>
<proteinExistence type="predicted"/>
<dbReference type="PANTHER" id="PTHR10192:SF19">
    <property type="entry name" value="MOLYBDOPTERIN BIOSYNTHESIS PROTEIN MJ0666-RELATED"/>
    <property type="match status" value="1"/>
</dbReference>
<dbReference type="InterPro" id="IPR008284">
    <property type="entry name" value="MoCF_biosynth_CS"/>
</dbReference>
<organism evidence="3 4">
    <name type="scientific">Halocatena marina</name>
    <dbReference type="NCBI Taxonomy" id="2934937"/>
    <lineage>
        <taxon>Archaea</taxon>
        <taxon>Methanobacteriati</taxon>
        <taxon>Methanobacteriota</taxon>
        <taxon>Stenosarchaea group</taxon>
        <taxon>Halobacteria</taxon>
        <taxon>Halobacteriales</taxon>
        <taxon>Natronomonadaceae</taxon>
        <taxon>Halocatena</taxon>
    </lineage>
</organism>
<dbReference type="Gene3D" id="2.170.190.11">
    <property type="entry name" value="Molybdopterin biosynthesis moea protein, domain 3"/>
    <property type="match status" value="1"/>
</dbReference>
<dbReference type="InterPro" id="IPR036135">
    <property type="entry name" value="MoeA_linker/N_sf"/>
</dbReference>
<comment type="caution">
    <text evidence="3">The sequence shown here is derived from an EMBL/GenBank/DDBJ whole genome shotgun (WGS) entry which is preliminary data.</text>
</comment>
<sequence length="404" mass="43711">MGEEHDTMLWRTEAVGRMLDARQSALARQSVETIALGEGIGGRVLAEEIVAEENVPAFDHATMDGYAFDTADEYPLELIDSEVFPEDEPPTLESGEAVRIATGAPLPERATAVLKEEVATVRDRQLNGPDLESGTYTYGRASNVTAGETLFEAGERLSAKDAILLQDLGYETVDVREVFSVALLATGSEIHEGKTSDLDSWMLAELLRSWGHKATYEGTVPDEYERVEDRIGDLAQEYDVVLTTGGTSVGKKDHVIQALGALGQIDFHRVRIRPGKPIALAELPETTVVAVPGKPVGAHTIVTLIARPLFLGGNTALPTINASVTQRVDIGPDGFEYAVPVQFEDGAAIPFGHVSSSLRVYEETFDPSVLSSSTRATRADGFFITDHAVKQDETVEVVPYEVLE</sequence>
<dbReference type="NCBIfam" id="TIGR00177">
    <property type="entry name" value="molyb_syn"/>
    <property type="match status" value="1"/>
</dbReference>
<feature type="domain" description="MoaB/Mog" evidence="2">
    <location>
        <begin position="182"/>
        <end position="312"/>
    </location>
</feature>
<dbReference type="SUPFAM" id="SSF63882">
    <property type="entry name" value="MoeA N-terminal region -like"/>
    <property type="match status" value="1"/>
</dbReference>
<accession>A0ABD5YL35</accession>
<dbReference type="InterPro" id="IPR038987">
    <property type="entry name" value="MoeA-like"/>
</dbReference>
<dbReference type="Gene3D" id="3.40.980.10">
    <property type="entry name" value="MoaB/Mog-like domain"/>
    <property type="match status" value="1"/>
</dbReference>
<dbReference type="InterPro" id="IPR036425">
    <property type="entry name" value="MoaB/Mog-like_dom_sf"/>
</dbReference>
<dbReference type="InterPro" id="IPR001453">
    <property type="entry name" value="MoaB/Mog_dom"/>
</dbReference>
<dbReference type="PANTHER" id="PTHR10192">
    <property type="entry name" value="MOLYBDOPTERIN BIOSYNTHESIS PROTEIN"/>
    <property type="match status" value="1"/>
</dbReference>
<protein>
    <submittedName>
        <fullName evidence="3">Molybdopterin molybdotransferase MoeA</fullName>
    </submittedName>
</protein>
<dbReference type="GO" id="GO:0006777">
    <property type="term" value="P:Mo-molybdopterin cofactor biosynthetic process"/>
    <property type="evidence" value="ECO:0007669"/>
    <property type="project" value="UniProtKB-KW"/>
</dbReference>
<dbReference type="Pfam" id="PF03453">
    <property type="entry name" value="MoeA_N"/>
    <property type="match status" value="1"/>
</dbReference>